<organism evidence="4 6">
    <name type="scientific">Haladaptatus paucihalophilus DX253</name>
    <dbReference type="NCBI Taxonomy" id="797209"/>
    <lineage>
        <taxon>Archaea</taxon>
        <taxon>Methanobacteriati</taxon>
        <taxon>Methanobacteriota</taxon>
        <taxon>Stenosarchaea group</taxon>
        <taxon>Halobacteria</taxon>
        <taxon>Halobacteriales</taxon>
        <taxon>Haladaptataceae</taxon>
        <taxon>Haladaptatus</taxon>
    </lineage>
</organism>
<dbReference type="OrthoDB" id="331021at2157"/>
<dbReference type="eggNOG" id="arCOG03828">
    <property type="taxonomic scope" value="Archaea"/>
</dbReference>
<evidence type="ECO:0000256" key="1">
    <source>
        <dbReference type="SAM" id="MobiDB-lite"/>
    </source>
</evidence>
<dbReference type="RefSeq" id="WP_007981167.1">
    <property type="nucleotide sequence ID" value="NZ_AEMG01000016.1"/>
</dbReference>
<dbReference type="Proteomes" id="UP000003751">
    <property type="component" value="Unassembled WGS sequence"/>
</dbReference>
<protein>
    <recommendedName>
        <fullName evidence="3">DUF7344 domain-containing protein</fullName>
    </recommendedName>
</protein>
<dbReference type="Gene3D" id="1.10.10.10">
    <property type="entry name" value="Winged helix-like DNA-binding domain superfamily/Winged helix DNA-binding domain"/>
    <property type="match status" value="1"/>
</dbReference>
<keyword evidence="2" id="KW-1133">Transmembrane helix</keyword>
<keyword evidence="7" id="KW-1185">Reference proteome</keyword>
<feature type="transmembrane region" description="Helical" evidence="2">
    <location>
        <begin position="168"/>
        <end position="187"/>
    </location>
</feature>
<reference evidence="5" key="2">
    <citation type="submission" date="2016-11" db="EMBL/GenBank/DDBJ databases">
        <authorList>
            <person name="Jaros S."/>
            <person name="Januszkiewicz K."/>
            <person name="Wedrychowicz H."/>
        </authorList>
    </citation>
    <scope>NUCLEOTIDE SEQUENCE [LARGE SCALE GENOMIC DNA]</scope>
    <source>
        <strain evidence="5">DX253</strain>
    </source>
</reference>
<feature type="domain" description="DUF7344" evidence="3">
    <location>
        <begin position="29"/>
        <end position="108"/>
    </location>
</feature>
<dbReference type="PATRIC" id="fig|797209.4.peg.3001"/>
<dbReference type="EMBL" id="AEMG01000016">
    <property type="protein sequence ID" value="EFW91186.1"/>
    <property type="molecule type" value="Genomic_DNA"/>
</dbReference>
<proteinExistence type="predicted"/>
<keyword evidence="2" id="KW-0472">Membrane</keyword>
<name>E7QW52_HALPU</name>
<evidence type="ECO:0000313" key="6">
    <source>
        <dbReference type="Proteomes" id="UP000003751"/>
    </source>
</evidence>
<evidence type="ECO:0000256" key="2">
    <source>
        <dbReference type="SAM" id="Phobius"/>
    </source>
</evidence>
<evidence type="ECO:0000313" key="5">
    <source>
        <dbReference type="EMBL" id="SHL64682.1"/>
    </source>
</evidence>
<accession>E7QW52</accession>
<dbReference type="Proteomes" id="UP000184203">
    <property type="component" value="Unassembled WGS sequence"/>
</dbReference>
<dbReference type="EMBL" id="FRAN01000010">
    <property type="protein sequence ID" value="SHL64682.1"/>
    <property type="molecule type" value="Genomic_DNA"/>
</dbReference>
<feature type="transmembrane region" description="Helical" evidence="2">
    <location>
        <begin position="143"/>
        <end position="162"/>
    </location>
</feature>
<dbReference type="Pfam" id="PF24035">
    <property type="entry name" value="DUF7344"/>
    <property type="match status" value="1"/>
</dbReference>
<dbReference type="InterPro" id="IPR055768">
    <property type="entry name" value="DUF7344"/>
</dbReference>
<reference evidence="4 6" key="1">
    <citation type="journal article" date="2014" name="ISME J.">
        <title>Trehalose/2-sulfotrehalose biosynthesis and glycine-betaine uptake are widely spread mechanisms for osmoadaptation in the Halobacteriales.</title>
        <authorList>
            <person name="Youssef N.H."/>
            <person name="Savage-Ashlock K.N."/>
            <person name="McCully A.L."/>
            <person name="Luedtke B."/>
            <person name="Shaw E.I."/>
            <person name="Hoff W.D."/>
            <person name="Elshahed M.S."/>
        </authorList>
    </citation>
    <scope>NUCLEOTIDE SEQUENCE [LARGE SCALE GENOMIC DNA]</scope>
    <source>
        <strain evidence="4 6">DX253</strain>
    </source>
</reference>
<sequence>MSATTQQVEEQSNSTDMSTSVELSEDQIYHLLQNERRRNVLRYLHDTEGQVSMRDIAEQVAAWENDSTVQSITSSERQRVYIPLYQSHLPKLDEEGVIEYDQSRGTVTKTETANVLYEYLEPTTTDDTTDNESDDEPTRWERYYLGASGLGATLLAGSTLGFSPFALLPHGSIGLAILGMFWTLTLGQRLA</sequence>
<evidence type="ECO:0000313" key="7">
    <source>
        <dbReference type="Proteomes" id="UP000184203"/>
    </source>
</evidence>
<feature type="region of interest" description="Disordered" evidence="1">
    <location>
        <begin position="1"/>
        <end position="22"/>
    </location>
</feature>
<dbReference type="AlphaFoldDB" id="E7QW52"/>
<evidence type="ECO:0000313" key="4">
    <source>
        <dbReference type="EMBL" id="EFW91186.1"/>
    </source>
</evidence>
<keyword evidence="2" id="KW-0812">Transmembrane</keyword>
<evidence type="ECO:0000259" key="3">
    <source>
        <dbReference type="Pfam" id="PF24035"/>
    </source>
</evidence>
<reference evidence="7" key="3">
    <citation type="submission" date="2016-11" db="EMBL/GenBank/DDBJ databases">
        <authorList>
            <person name="Varghese N."/>
            <person name="Submissions S."/>
        </authorList>
    </citation>
    <scope>NUCLEOTIDE SEQUENCE [LARGE SCALE GENOMIC DNA]</scope>
    <source>
        <strain evidence="7">DX253</strain>
    </source>
</reference>
<dbReference type="InterPro" id="IPR036388">
    <property type="entry name" value="WH-like_DNA-bd_sf"/>
</dbReference>
<gene>
    <name evidence="5" type="ORF">SAMN05444342_4314</name>
    <name evidence="4" type="ORF">ZOD2009_15201</name>
</gene>